<dbReference type="PANTHER" id="PTHR33303">
    <property type="entry name" value="CYTOPLASMIC PROTEIN-RELATED"/>
    <property type="match status" value="1"/>
</dbReference>
<evidence type="ECO:0000313" key="2">
    <source>
        <dbReference type="EMBL" id="MBB4013999.1"/>
    </source>
</evidence>
<sequence>MFKNPDTNALRAALGKVKTIAIVGASPKPERPSHTIGAFLKQQGYRVIPIHPAAAEIFGEKVYKRLSDVPEKIDLADFYINAARVGPMVDEAVTLGISFIWMQDHVVDEAAAQRARDAGATVVMDDCIYRRWRQLSE</sequence>
<name>A0A840BRB4_9RHOO</name>
<comment type="caution">
    <text evidence="2">The sequence shown here is derived from an EMBL/GenBank/DDBJ whole genome shotgun (WGS) entry which is preliminary data.</text>
</comment>
<gene>
    <name evidence="2" type="ORF">GGR36_003345</name>
</gene>
<dbReference type="InterPro" id="IPR003781">
    <property type="entry name" value="CoA-bd"/>
</dbReference>
<keyword evidence="3" id="KW-1185">Reference proteome</keyword>
<dbReference type="InterPro" id="IPR036291">
    <property type="entry name" value="NAD(P)-bd_dom_sf"/>
</dbReference>
<accession>A0A840BRB4</accession>
<dbReference type="SMART" id="SM00881">
    <property type="entry name" value="CoA_binding"/>
    <property type="match status" value="1"/>
</dbReference>
<reference evidence="2 3" key="1">
    <citation type="submission" date="2020-08" db="EMBL/GenBank/DDBJ databases">
        <title>Genomic Encyclopedia of Type Strains, Phase IV (KMG-IV): sequencing the most valuable type-strain genomes for metagenomic binning, comparative biology and taxonomic classification.</title>
        <authorList>
            <person name="Goeker M."/>
        </authorList>
    </citation>
    <scope>NUCLEOTIDE SEQUENCE [LARGE SCALE GENOMIC DNA]</scope>
    <source>
        <strain evidence="2 3">DSM 106739</strain>
    </source>
</reference>
<evidence type="ECO:0000259" key="1">
    <source>
        <dbReference type="SMART" id="SM00881"/>
    </source>
</evidence>
<dbReference type="AlphaFoldDB" id="A0A840BRB4"/>
<protein>
    <recommendedName>
        <fullName evidence="1">CoA-binding domain-containing protein</fullName>
    </recommendedName>
</protein>
<proteinExistence type="predicted"/>
<organism evidence="2 3">
    <name type="scientific">Niveibacterium umoris</name>
    <dbReference type="NCBI Taxonomy" id="1193620"/>
    <lineage>
        <taxon>Bacteria</taxon>
        <taxon>Pseudomonadati</taxon>
        <taxon>Pseudomonadota</taxon>
        <taxon>Betaproteobacteria</taxon>
        <taxon>Rhodocyclales</taxon>
        <taxon>Rhodocyclaceae</taxon>
        <taxon>Niveibacterium</taxon>
    </lineage>
</organism>
<evidence type="ECO:0000313" key="3">
    <source>
        <dbReference type="Proteomes" id="UP000561045"/>
    </source>
</evidence>
<dbReference type="PANTHER" id="PTHR33303:SF2">
    <property type="entry name" value="COA-BINDING DOMAIN-CONTAINING PROTEIN"/>
    <property type="match status" value="1"/>
</dbReference>
<dbReference type="Gene3D" id="3.40.50.720">
    <property type="entry name" value="NAD(P)-binding Rossmann-like Domain"/>
    <property type="match status" value="1"/>
</dbReference>
<dbReference type="EMBL" id="JACIET010000002">
    <property type="protein sequence ID" value="MBB4013999.1"/>
    <property type="molecule type" value="Genomic_DNA"/>
</dbReference>
<dbReference type="Proteomes" id="UP000561045">
    <property type="component" value="Unassembled WGS sequence"/>
</dbReference>
<dbReference type="SUPFAM" id="SSF51735">
    <property type="entry name" value="NAD(P)-binding Rossmann-fold domains"/>
    <property type="match status" value="1"/>
</dbReference>
<dbReference type="Pfam" id="PF13380">
    <property type="entry name" value="CoA_binding_2"/>
    <property type="match status" value="1"/>
</dbReference>
<feature type="domain" description="CoA-binding" evidence="1">
    <location>
        <begin position="14"/>
        <end position="106"/>
    </location>
</feature>
<dbReference type="RefSeq" id="WP_183635905.1">
    <property type="nucleotide sequence ID" value="NZ_BAABLE010000005.1"/>
</dbReference>